<protein>
    <recommendedName>
        <fullName evidence="3">Phage protein</fullName>
    </recommendedName>
</protein>
<dbReference type="Proteomes" id="UP001597192">
    <property type="component" value="Unassembled WGS sequence"/>
</dbReference>
<organism evidence="1 2">
    <name type="scientific">Lacticaseibacillus yichunensis</name>
    <dbReference type="NCBI Taxonomy" id="2486015"/>
    <lineage>
        <taxon>Bacteria</taxon>
        <taxon>Bacillati</taxon>
        <taxon>Bacillota</taxon>
        <taxon>Bacilli</taxon>
        <taxon>Lactobacillales</taxon>
        <taxon>Lactobacillaceae</taxon>
        <taxon>Lacticaseibacillus</taxon>
    </lineage>
</organism>
<name>A0ABW4CN65_9LACO</name>
<evidence type="ECO:0000313" key="1">
    <source>
        <dbReference type="EMBL" id="MFD1431220.1"/>
    </source>
</evidence>
<dbReference type="RefSeq" id="WP_125697299.1">
    <property type="nucleotide sequence ID" value="NZ_JBHTOG010000003.1"/>
</dbReference>
<keyword evidence="2" id="KW-1185">Reference proteome</keyword>
<dbReference type="EMBL" id="JBHTOG010000003">
    <property type="protein sequence ID" value="MFD1431220.1"/>
    <property type="molecule type" value="Genomic_DNA"/>
</dbReference>
<evidence type="ECO:0000313" key="2">
    <source>
        <dbReference type="Proteomes" id="UP001597192"/>
    </source>
</evidence>
<reference evidence="2" key="1">
    <citation type="journal article" date="2019" name="Int. J. Syst. Evol. Microbiol.">
        <title>The Global Catalogue of Microorganisms (GCM) 10K type strain sequencing project: providing services to taxonomists for standard genome sequencing and annotation.</title>
        <authorList>
            <consortium name="The Broad Institute Genomics Platform"/>
            <consortium name="The Broad Institute Genome Sequencing Center for Infectious Disease"/>
            <person name="Wu L."/>
            <person name="Ma J."/>
        </authorList>
    </citation>
    <scope>NUCLEOTIDE SEQUENCE [LARGE SCALE GENOMIC DNA]</scope>
    <source>
        <strain evidence="2">CCM 8947</strain>
    </source>
</reference>
<evidence type="ECO:0008006" key="3">
    <source>
        <dbReference type="Google" id="ProtNLM"/>
    </source>
</evidence>
<proteinExistence type="predicted"/>
<gene>
    <name evidence="1" type="ORF">ACFQ47_00665</name>
</gene>
<comment type="caution">
    <text evidence="1">The sequence shown here is derived from an EMBL/GenBank/DDBJ whole genome shotgun (WGS) entry which is preliminary data.</text>
</comment>
<sequence length="68" mass="7843">MKYQELDNVLLKDGRTATIMDITGTYTIDVGHSDATWGIEYVEDDDIERKLTIVEFNALYEKEKLADK</sequence>
<accession>A0ABW4CN65</accession>